<proteinExistence type="predicted"/>
<comment type="caution">
    <text evidence="1">The sequence shown here is derived from an EMBL/GenBank/DDBJ whole genome shotgun (WGS) entry which is preliminary data.</text>
</comment>
<evidence type="ECO:0000313" key="1">
    <source>
        <dbReference type="EMBL" id="DAD28413.1"/>
    </source>
</evidence>
<protein>
    <submittedName>
        <fullName evidence="1">Uncharacterized protein</fullName>
    </submittedName>
</protein>
<gene>
    <name evidence="1" type="ORF">HUJ06_029881</name>
</gene>
<keyword evidence="2" id="KW-1185">Reference proteome</keyword>
<sequence>MLKSKGYSLILWCLKSQKIRFADYLDERSAYLTQFVGENALKGFDEASARMMENPESQMQAFQETPEME</sequence>
<organism evidence="1 2">
    <name type="scientific">Nelumbo nucifera</name>
    <name type="common">Sacred lotus</name>
    <dbReference type="NCBI Taxonomy" id="4432"/>
    <lineage>
        <taxon>Eukaryota</taxon>
        <taxon>Viridiplantae</taxon>
        <taxon>Streptophyta</taxon>
        <taxon>Embryophyta</taxon>
        <taxon>Tracheophyta</taxon>
        <taxon>Spermatophyta</taxon>
        <taxon>Magnoliopsida</taxon>
        <taxon>Proteales</taxon>
        <taxon>Nelumbonaceae</taxon>
        <taxon>Nelumbo</taxon>
    </lineage>
</organism>
<reference evidence="1 2" key="1">
    <citation type="journal article" date="2020" name="Mol. Biol. Evol.">
        <title>Distinct Expression and Methylation Patterns for Genes with Different Fates following a Single Whole-Genome Duplication in Flowering Plants.</title>
        <authorList>
            <person name="Shi T."/>
            <person name="Rahmani R.S."/>
            <person name="Gugger P.F."/>
            <person name="Wang M."/>
            <person name="Li H."/>
            <person name="Zhang Y."/>
            <person name="Li Z."/>
            <person name="Wang Q."/>
            <person name="Van de Peer Y."/>
            <person name="Marchal K."/>
            <person name="Chen J."/>
        </authorList>
    </citation>
    <scope>NUCLEOTIDE SEQUENCE [LARGE SCALE GENOMIC DNA]</scope>
    <source>
        <tissue evidence="1">Leaf</tissue>
    </source>
</reference>
<name>A0A822Y8M6_NELNU</name>
<accession>A0A822Y8M6</accession>
<dbReference type="PANTHER" id="PTHR35731:SF1">
    <property type="entry name" value="8-AMINO-7-OXONONANOATE SYNTHASE"/>
    <property type="match status" value="1"/>
</dbReference>
<evidence type="ECO:0000313" key="2">
    <source>
        <dbReference type="Proteomes" id="UP000607653"/>
    </source>
</evidence>
<dbReference type="AlphaFoldDB" id="A0A822Y8M6"/>
<dbReference type="Proteomes" id="UP000607653">
    <property type="component" value="Unassembled WGS sequence"/>
</dbReference>
<dbReference type="EMBL" id="DUZY01000002">
    <property type="protein sequence ID" value="DAD28413.1"/>
    <property type="molecule type" value="Genomic_DNA"/>
</dbReference>
<dbReference type="PANTHER" id="PTHR35731">
    <property type="entry name" value="8-AMINO-7-OXONONANOATE SYNTHASE"/>
    <property type="match status" value="1"/>
</dbReference>